<dbReference type="EMBL" id="JBHTCG010000014">
    <property type="protein sequence ID" value="MFC7384863.1"/>
    <property type="molecule type" value="Genomic_DNA"/>
</dbReference>
<feature type="domain" description="ABC toxin N-terminal" evidence="5">
    <location>
        <begin position="2140"/>
        <end position="2257"/>
    </location>
</feature>
<feature type="domain" description="Tc toxin complex TcA C-terminal TcB-binding" evidence="3">
    <location>
        <begin position="3432"/>
        <end position="3722"/>
    </location>
</feature>
<protein>
    <submittedName>
        <fullName evidence="6">Hemopexin repeat-containing protein</fullName>
    </submittedName>
</protein>
<feature type="region of interest" description="Disordered" evidence="2">
    <location>
        <begin position="2584"/>
        <end position="2604"/>
    </location>
</feature>
<dbReference type="Gene3D" id="2.110.10.10">
    <property type="entry name" value="Hemopexin-like domain"/>
    <property type="match status" value="9"/>
</dbReference>
<dbReference type="SMART" id="SM00120">
    <property type="entry name" value="HX"/>
    <property type="match status" value="16"/>
</dbReference>
<evidence type="ECO:0000256" key="1">
    <source>
        <dbReference type="SAM" id="Coils"/>
    </source>
</evidence>
<accession>A0ABW2PAV8</accession>
<evidence type="ECO:0000259" key="3">
    <source>
        <dbReference type="Pfam" id="PF18276"/>
    </source>
</evidence>
<sequence>MRVGDSLPNYQLLFGNLDFRPGDEARSVTSPAAYLADLLRLLEEEVGDATLLQRRHDIQQIPLDAEHTTTELPYVDIVVEILERLVGENPYEQMRTMAFPFDKPFNLAYERLGTFLRERGIGRDELPRLLGAEPGPLAAEFLGLSPEVAAVVSVAHQGEADLRRSFDLGRTEQGQDEQLSDLAPVERFRRTVALSEIELDELLAARFVGQVAVQDGTLVLPEGAALAAWLDRVNRFVRLARRTGLSFPDLDLVLIACCQSRLDAAALGVLAAVVHVSRSLSLPIDVTVSLAAPMPADLEVRTFAAVTVAEALGLSPAEVDRLRARFGEVVTGEIALSALHRAARLMTAVRLTADELFDLLTVIDGSITVPFATTRTMNDCRMILAAPDPGSGLWLAQALPLAVRRARDGGLSAQDLAAFAGGPAKDPAEASGEPAEGEADLAAALAAQLATVAPGPGMFVSQRFSDRASRAIWDALRQTGAYGAVTGMAQVTAADFVGLGLGDGLATKIFTNLVLRGSLSADGELAEVPTELATDFSPYHDKVAELLGDLVDMCYPSDLAGLTGLSDKQRAELYDNLIYNAYIASDGTILNAEIDDLDVDLDDLIHDVIALMRTRADDYLKEPLAIELEFDVPGLLENLRFNGYINGDGHYRDKDALAELEPADFAIASQFEPYKEQVLEAMKAQIIGLWEGMCVFPPEAFSEIADLAVARQIIAAGQIDGDDVVAAERLRAIVEEQRPYRFDRDSLSALGLDEAQAGAILGGMIDAGDLDEGLAVPEDRLTFFCEPNSVLEFALTGAADFSTEAFAQLHAVALETRAAMTEIETTLGARRQASAAALSSAAEDAFGIPGPVIDAICAGVGAELTDLLEPPTLAYRRIAAFARLAAKLSLDATAVALAFDDLRLVARYPEPLSLPAGGPTVIDAVLESSDGHVYVFAGDRYWRFQDRLLVDSAQTAALAAGLTKVDAAFRHPSGADWLVSGSRAYVRQPGSGRWIAHDQVWGRIRDAFAGGGKITAALVDDEGRTYLFCGDQYVRYSTTDFSAVDEGFPRPAADFGVSGLSEPGFFGRDGEFHSFTAEEEFWTQPDDAGFDGRLDAAFADKTGVYVFRGDRVVRHTASLETDGAHADEGFPVRIETRFPGVPAEFESDLDAVFSDADGVVHLFKDGRTIALTEDAQVVPTTQRWGAMPAAFPGGTVDAAFVGLDGRTYLFGGATYIRYSTADYSRADLGYPRSIASDWGGLTSVDAGFVLDGETYLFGGGQFVRYSTSDYTKPDEGYPQPLPGNWWNLPDGFGPTVDAVFTDAAGRTFLFHGGAFIEFDARRRWWSAPRTLAGQWDSLPFKAVDAAFTGRDGRTYVFYGPQYVRYATADYSQVDDGYPAPVSGFWGRARNNLTRTGRVDAALALDGDVLLFSGDQYIRYTGTTAHLGYPRPLPALRTEPRLTHLTADLDGVDAAFADRGNVHLFRGDACHVVSDVLCRTVEVSDVTCAFIEDGRLVVEGKGGWRRQGSIEGPAVVTGPARPRVLREAPESFRSGLDAVLSGTDGVTYLFKGDACYDTLVDRAYPIAEAWGRPRALGAVEAAFTGRDGRTYFFSGDHFTDDHDARPRGIAEAWGGLTSVAIAYVWQDATYLFERPDADGFMRYVVYSGADYAEPDSGYPQAADAGYWGTGEIPLAVLPVGDTLVLLSGQTYRLPDGSPPRPIGLLWRGFEGTITTAYAGADGAAYFYSGEQYRRYADGAFGPLTTRAGEAIGRVDAAFTWEGRTYLISGDRYARYSTDEYVYADPGYPMPMSRHFRAEFPGLPESFEDALTTVDAAVTDQRSLYLFMGGRCHIVSRTLEATYENLAGRTRTLDGPLNAALIVGERTYLLSGGLYTRYTGGAYARQDEGYPRDVATSLALDLGVPALPEAFRDGVDAGFASATGGIHLFAGGAYLRADAPGTPAPVWGKVRNAFDGGLDAVVAVEGEVFAFRGDQYVRYSEVEDGGVGVADPGFPRTIKDDWGAVPGLFESGVDAAFTLYDRLYLVKGDQYVSDAGLIRTIAQGFADGPDYRLADLFTIVGFAALGPAIAAALVAEDEDPYKTMAALFGWDAAELMWVQRTLPSESDMGFVLAARELFALARRAAVPPSRLPGLEGDDRGTLKRDALLSAVLAKAPELRDSTDLFDQLLIDVDMGGQGTTSRIREAIAAVQLYLHRCMLDLEEAPGLADPARRARLRRWWSWMKNHRVWEANRKVFLNPENYLRPELRDTKTPGFRELESDLLQSGVTSETAQRAYKRYLDEYTEVSRLAIAGGYVDAAEDGAHSLVLFGRTRSAPRRYYYRNATFRDGDKLSATWTPWLKVDVKIGAERVQPVRAFDRVFVFWAAVEDLPPDTSGTTTVVAVRSGDNTQQVSAPVRRAVKIYFSYLNLAQEWVPAQVLTTGPAGQDPVLDVTLAVRPGRLPGTDHQAIVVSYTAITAVGVGGGSFALTPELYTVPVDGVVVPPATGDVTTIFDEPDGIDPESVVWFNRPAGFGDGSWFSVDHKGGSFLCRPIMPTPEPAEWLPIRPPTGSAAERLPSWVRINAGFELPDGTRYFFTNARGGRFTRMGPGATSAEGGRTISGRWGRTEPGSALDAAVLSDDSDTPVVDHTLGAPAITGVVIGPGVPLAVNEAALAALRAGAGEAPERGFGPSDNPLANPSESSRSNWPGHPIAFPAANPMALRLGGAQVALPAAERSPEGWTSVDTAWADGDFLYLTSGTKLIRYTLVHDATDPDVVTIPGVVTIPDVIDAGYPQTLPRALTAVFRGFAISGDLYARVGDWVFRPIAGNWGDLPEVITGAMETKTGVILFNDTQYAVYPKSAAIDRPYEFTELPHDIVRLTTSTAYKLNQRLLAGGVPALLDTSTQETDELPAFDTEISDATTIRVHLNRVKPEWLPGRSHLDFTSANGCYYWEIFCHAPLLIAQALNAAQRFEEARAWYEFIFDPTRPGQPWRFLPFLGADPDALADALRAYGNPALSDAITLLESVAPVFNGTADLTDKDRAALATLPELGSYEELAIAADLPRVYDVTGDRVSLRQAYRDDPFDPHAIAALRPVAYRRAVVTGYIDNLLDWGDMLYRQYTPESVDEARMLYIFAYDLLGRRPEDLGPLPLPATLTFAELDQVTGEDELFGELARVQASVNDAYFYAPVNGTLLGYWDLVADRLTKIRASMDIMGVSRPLPLFAPPIDPMVLVGAVAPNGQAELTASTTAEVPQHRFAYLYRRAQELTDRATQLGSSLLDALDRCDAEALGLLQNQQEAAVLDLTRAVKQAQVTAATENVAALRTGLAGARGRAAYYQHQIETGISALQGAQLTMMAAAAAAHMTSSGLKIAAAIGHDVPEVHIGPFILGVSAGGDEIGDSLDSTAEVAESLGEGLSVLGELLGVRAEQERSMQDNQLQLAIAQSEADQIEHQITAAEAELTIAERELVILDRQIAGQQTVNAFLRDKFTSTDLYQWMSGRLAGLYFQTYGMAVDTARAAERAYQYERGATDTVITSAHWDTRRKGLLAGQSLAFDLDRLGQAYTAQNARRLEITRQISLLELDPVALLTLRRTGSCQFALSEEFFDHDFPGHYRRQIRTLGITFVSTDGTALPVNAMLSQVSHQTVLSADPKAVQYLLTPTGAPPTSVRSDWRTGREIALSQPPEGYENNGLFELRYDDDRYLPFEGTGAVSTWRLTLPGLRSADRPAELYDAKITLRYDADNGGDTFAASVKGLLQPYDTARFIDVTAEFPDEWAEFTGTLTLRVTQDMLPDLHTPQITGIYAAYDLAAPGTARFSLGGTALADGRLVPTPGLSITDPLRLTFSGDRSDLLGLKLALRYRAN</sequence>
<name>A0ABW2PAV8_9ACTN</name>
<evidence type="ECO:0000259" key="4">
    <source>
        <dbReference type="Pfam" id="PF18413"/>
    </source>
</evidence>
<dbReference type="Pfam" id="PF00045">
    <property type="entry name" value="Hemopexin"/>
    <property type="match status" value="6"/>
</dbReference>
<dbReference type="SUPFAM" id="SSF50923">
    <property type="entry name" value="Hemopexin-like domain"/>
    <property type="match status" value="7"/>
</dbReference>
<dbReference type="Pfam" id="PF20220">
    <property type="entry name" value="ABC_toxin_N"/>
    <property type="match status" value="1"/>
</dbReference>
<dbReference type="InterPro" id="IPR018487">
    <property type="entry name" value="Hemopexin-like_repeat"/>
</dbReference>
<feature type="coiled-coil region" evidence="1">
    <location>
        <begin position="3413"/>
        <end position="3454"/>
    </location>
</feature>
<comment type="caution">
    <text evidence="6">The sequence shown here is derived from an EMBL/GenBank/DDBJ whole genome shotgun (WGS) entry which is preliminary data.</text>
</comment>
<feature type="domain" description="Neuraminidase-like" evidence="4">
    <location>
        <begin position="2287"/>
        <end position="2418"/>
    </location>
</feature>
<dbReference type="Pfam" id="PF18413">
    <property type="entry name" value="Neuraminidase"/>
    <property type="match status" value="1"/>
</dbReference>
<reference evidence="7" key="1">
    <citation type="journal article" date="2019" name="Int. J. Syst. Evol. Microbiol.">
        <title>The Global Catalogue of Microorganisms (GCM) 10K type strain sequencing project: providing services to taxonomists for standard genome sequencing and annotation.</title>
        <authorList>
            <consortium name="The Broad Institute Genomics Platform"/>
            <consortium name="The Broad Institute Genome Sequencing Center for Infectious Disease"/>
            <person name="Wu L."/>
            <person name="Ma J."/>
        </authorList>
    </citation>
    <scope>NUCLEOTIDE SEQUENCE [LARGE SCALE GENOMIC DNA]</scope>
    <source>
        <strain evidence="7">CECT 7649</strain>
    </source>
</reference>
<dbReference type="InterPro" id="IPR036375">
    <property type="entry name" value="Hemopexin-like_dom_sf"/>
</dbReference>
<dbReference type="PROSITE" id="PS51642">
    <property type="entry name" value="HEMOPEXIN_2"/>
    <property type="match status" value="9"/>
</dbReference>
<proteinExistence type="predicted"/>
<dbReference type="InterPro" id="IPR041079">
    <property type="entry name" value="Neuraminidase-like"/>
</dbReference>
<evidence type="ECO:0000259" key="5">
    <source>
        <dbReference type="Pfam" id="PF20220"/>
    </source>
</evidence>
<evidence type="ECO:0000313" key="7">
    <source>
        <dbReference type="Proteomes" id="UP001596496"/>
    </source>
</evidence>
<keyword evidence="1" id="KW-0175">Coiled coil</keyword>
<feature type="compositionally biased region" description="Polar residues" evidence="2">
    <location>
        <begin position="2673"/>
        <end position="2684"/>
    </location>
</feature>
<feature type="region of interest" description="Disordered" evidence="2">
    <location>
        <begin position="2661"/>
        <end position="2686"/>
    </location>
</feature>
<gene>
    <name evidence="6" type="ORF">ACFQSB_21805</name>
</gene>
<dbReference type="Pfam" id="PF18276">
    <property type="entry name" value="TcA_TcB_BD"/>
    <property type="match status" value="1"/>
</dbReference>
<dbReference type="InterPro" id="IPR040840">
    <property type="entry name" value="TcA_TcB_BD"/>
</dbReference>
<dbReference type="RefSeq" id="WP_380828708.1">
    <property type="nucleotide sequence ID" value="NZ_JBHTCG010000014.1"/>
</dbReference>
<dbReference type="InterPro" id="IPR046839">
    <property type="entry name" value="ABC_toxin_N"/>
</dbReference>
<evidence type="ECO:0000256" key="2">
    <source>
        <dbReference type="SAM" id="MobiDB-lite"/>
    </source>
</evidence>
<evidence type="ECO:0000313" key="6">
    <source>
        <dbReference type="EMBL" id="MFC7384863.1"/>
    </source>
</evidence>
<dbReference type="Proteomes" id="UP001596496">
    <property type="component" value="Unassembled WGS sequence"/>
</dbReference>
<keyword evidence="7" id="KW-1185">Reference proteome</keyword>
<organism evidence="6 7">
    <name type="scientific">Sphaerisporangium rhizosphaerae</name>
    <dbReference type="NCBI Taxonomy" id="2269375"/>
    <lineage>
        <taxon>Bacteria</taxon>
        <taxon>Bacillati</taxon>
        <taxon>Actinomycetota</taxon>
        <taxon>Actinomycetes</taxon>
        <taxon>Streptosporangiales</taxon>
        <taxon>Streptosporangiaceae</taxon>
        <taxon>Sphaerisporangium</taxon>
    </lineage>
</organism>